<evidence type="ECO:0000313" key="2">
    <source>
        <dbReference type="EMBL" id="MDF8264946.1"/>
    </source>
</evidence>
<keyword evidence="1" id="KW-1133">Transmembrane helix</keyword>
<keyword evidence="3" id="KW-1185">Reference proteome</keyword>
<dbReference type="Proteomes" id="UP001528912">
    <property type="component" value="Unassembled WGS sequence"/>
</dbReference>
<proteinExistence type="predicted"/>
<evidence type="ECO:0000256" key="1">
    <source>
        <dbReference type="SAM" id="Phobius"/>
    </source>
</evidence>
<gene>
    <name evidence="2" type="ORF">P4R38_11885</name>
</gene>
<dbReference type="EMBL" id="JAROAV010000030">
    <property type="protein sequence ID" value="MDF8264946.1"/>
    <property type="molecule type" value="Genomic_DNA"/>
</dbReference>
<reference evidence="2 3" key="1">
    <citation type="submission" date="2023-03" db="EMBL/GenBank/DDBJ databases">
        <title>YIM 133296 draft genome.</title>
        <authorList>
            <person name="Xiong L."/>
        </authorList>
    </citation>
    <scope>NUCLEOTIDE SEQUENCE [LARGE SCALE GENOMIC DNA]</scope>
    <source>
        <strain evidence="2 3">YIM 133296</strain>
    </source>
</reference>
<protein>
    <submittedName>
        <fullName evidence="2">Uncharacterized protein</fullName>
    </submittedName>
</protein>
<evidence type="ECO:0000313" key="3">
    <source>
        <dbReference type="Proteomes" id="UP001528912"/>
    </source>
</evidence>
<sequence>MDKTTWLIALTRAGLAASLFVVVFIAARIRFAKGAADDERSTESRMD</sequence>
<organism evidence="2 3">
    <name type="scientific">Luteipulveratus flavus</name>
    <dbReference type="NCBI Taxonomy" id="3031728"/>
    <lineage>
        <taxon>Bacteria</taxon>
        <taxon>Bacillati</taxon>
        <taxon>Actinomycetota</taxon>
        <taxon>Actinomycetes</taxon>
        <taxon>Micrococcales</taxon>
        <taxon>Dermacoccaceae</taxon>
        <taxon>Luteipulveratus</taxon>
    </lineage>
</organism>
<accession>A0ABT6C7N8</accession>
<name>A0ABT6C7N8_9MICO</name>
<comment type="caution">
    <text evidence="2">The sequence shown here is derived from an EMBL/GenBank/DDBJ whole genome shotgun (WGS) entry which is preliminary data.</text>
</comment>
<feature type="transmembrane region" description="Helical" evidence="1">
    <location>
        <begin position="6"/>
        <end position="27"/>
    </location>
</feature>
<keyword evidence="1" id="KW-0812">Transmembrane</keyword>
<keyword evidence="1" id="KW-0472">Membrane</keyword>
<dbReference type="RefSeq" id="WP_275236624.1">
    <property type="nucleotide sequence ID" value="NZ_JARFJC010000007.1"/>
</dbReference>